<comment type="caution">
    <text evidence="2">The sequence shown here is derived from an EMBL/GenBank/DDBJ whole genome shotgun (WGS) entry which is preliminary data.</text>
</comment>
<dbReference type="EMBL" id="JAKOGI010001816">
    <property type="protein sequence ID" value="KAJ8423954.1"/>
    <property type="molecule type" value="Genomic_DNA"/>
</dbReference>
<evidence type="ECO:0000313" key="2">
    <source>
        <dbReference type="EMBL" id="KAJ8423954.1"/>
    </source>
</evidence>
<dbReference type="Proteomes" id="UP001153076">
    <property type="component" value="Unassembled WGS sequence"/>
</dbReference>
<evidence type="ECO:0000256" key="1">
    <source>
        <dbReference type="SAM" id="MobiDB-lite"/>
    </source>
</evidence>
<sequence length="339" mass="36960">MRNVYTSRKRSRKASSTTSKEEEVEDIWVVATEADKEGSTVMAVVVPVAAAGGPNDGVGGIYGTLGHSKEELLTRPNSPTNAAGDASIHQGGHNMCALVGAMHIAEEPITVRATDNLAIVHGTGPPLLRDDAFPFPCSPTTWCPSFTLFHCAQLWNFMFVSVPIHLLWFTRVCGFLYCGKPSAEGGCSQTYVLLLTCMQDGGWEQIDDVIVRTDATEEAASASGSFAPVAPARPSTPRASAIGYDCGMFLMICMDVLALRENTLCFTQDDMRALQDKYGPRPCPPPSTRTCDRYIQNIVEDNQRISYNVPRHTMTDAVASTYVVYHNHECGVPRYIVQV</sequence>
<keyword evidence="3" id="KW-1185">Reference proteome</keyword>
<reference evidence="2" key="1">
    <citation type="submission" date="2022-04" db="EMBL/GenBank/DDBJ databases">
        <title>Carnegiea gigantea Genome sequencing and assembly v2.</title>
        <authorList>
            <person name="Copetti D."/>
            <person name="Sanderson M.J."/>
            <person name="Burquez A."/>
            <person name="Wojciechowski M.F."/>
        </authorList>
    </citation>
    <scope>NUCLEOTIDE SEQUENCE</scope>
    <source>
        <strain evidence="2">SGP5-SGP5p</strain>
        <tissue evidence="2">Aerial part</tissue>
    </source>
</reference>
<dbReference type="AlphaFoldDB" id="A0A9Q1GRH3"/>
<protein>
    <submittedName>
        <fullName evidence="2">Uncharacterized protein</fullName>
    </submittedName>
</protein>
<dbReference type="OrthoDB" id="1694156at2759"/>
<name>A0A9Q1GRH3_9CARY</name>
<proteinExistence type="predicted"/>
<feature type="region of interest" description="Disordered" evidence="1">
    <location>
        <begin position="1"/>
        <end position="23"/>
    </location>
</feature>
<accession>A0A9Q1GRH3</accession>
<evidence type="ECO:0000313" key="3">
    <source>
        <dbReference type="Proteomes" id="UP001153076"/>
    </source>
</evidence>
<gene>
    <name evidence="2" type="ORF">Cgig2_008822</name>
</gene>
<organism evidence="2 3">
    <name type="scientific">Carnegiea gigantea</name>
    <dbReference type="NCBI Taxonomy" id="171969"/>
    <lineage>
        <taxon>Eukaryota</taxon>
        <taxon>Viridiplantae</taxon>
        <taxon>Streptophyta</taxon>
        <taxon>Embryophyta</taxon>
        <taxon>Tracheophyta</taxon>
        <taxon>Spermatophyta</taxon>
        <taxon>Magnoliopsida</taxon>
        <taxon>eudicotyledons</taxon>
        <taxon>Gunneridae</taxon>
        <taxon>Pentapetalae</taxon>
        <taxon>Caryophyllales</taxon>
        <taxon>Cactineae</taxon>
        <taxon>Cactaceae</taxon>
        <taxon>Cactoideae</taxon>
        <taxon>Echinocereeae</taxon>
        <taxon>Carnegiea</taxon>
    </lineage>
</organism>